<evidence type="ECO:0000259" key="7">
    <source>
        <dbReference type="PROSITE" id="PS51826"/>
    </source>
</evidence>
<dbReference type="InterPro" id="IPR001078">
    <property type="entry name" value="2-oxoacid_DH_actylTfrase"/>
</dbReference>
<name>A0A3B0RHX8_9ZZZZ</name>
<dbReference type="Pfam" id="PF00364">
    <property type="entry name" value="Biotin_lipoyl"/>
    <property type="match status" value="1"/>
</dbReference>
<dbReference type="GO" id="GO:0031405">
    <property type="term" value="F:lipoic acid binding"/>
    <property type="evidence" value="ECO:0007669"/>
    <property type="project" value="TreeGrafter"/>
</dbReference>
<keyword evidence="4" id="KW-0450">Lipoyl</keyword>
<protein>
    <submittedName>
        <fullName evidence="8">Dihydrolipoamide acetyltransferase component of pyruvate dehydrogenase complex</fullName>
        <ecNumber evidence="8">2.3.1.12</ecNumber>
    </submittedName>
</protein>
<dbReference type="PROSITE" id="PS51826">
    <property type="entry name" value="PSBD"/>
    <property type="match status" value="1"/>
</dbReference>
<feature type="domain" description="Lipoyl-binding" evidence="6">
    <location>
        <begin position="1"/>
        <end position="75"/>
    </location>
</feature>
<evidence type="ECO:0000256" key="2">
    <source>
        <dbReference type="ARBA" id="ARBA00007317"/>
    </source>
</evidence>
<keyword evidence="3 8" id="KW-0808">Transferase</keyword>
<dbReference type="InterPro" id="IPR023213">
    <property type="entry name" value="CAT-like_dom_sf"/>
</dbReference>
<dbReference type="InterPro" id="IPR036625">
    <property type="entry name" value="E3-bd_dom_sf"/>
</dbReference>
<accession>A0A3B0RHX8</accession>
<dbReference type="EMBL" id="UOED01000030">
    <property type="protein sequence ID" value="VAV87788.1"/>
    <property type="molecule type" value="Genomic_DNA"/>
</dbReference>
<dbReference type="SUPFAM" id="SSF47005">
    <property type="entry name" value="Peripheral subunit-binding domain of 2-oxo acid dehydrogenase complex"/>
    <property type="match status" value="1"/>
</dbReference>
<evidence type="ECO:0000256" key="5">
    <source>
        <dbReference type="ARBA" id="ARBA00023315"/>
    </source>
</evidence>
<evidence type="ECO:0000313" key="8">
    <source>
        <dbReference type="EMBL" id="VAV87788.1"/>
    </source>
</evidence>
<dbReference type="Pfam" id="PF02817">
    <property type="entry name" value="E3_binding"/>
    <property type="match status" value="1"/>
</dbReference>
<gene>
    <name evidence="8" type="ORF">MNBD_ALPHA02-1093</name>
</gene>
<dbReference type="EC" id="2.3.1.12" evidence="8"/>
<dbReference type="InterPro" id="IPR000089">
    <property type="entry name" value="Biotin_lipoyl"/>
</dbReference>
<comment type="similarity">
    <text evidence="2">Belongs to the 2-oxoacid dehydrogenase family.</text>
</comment>
<dbReference type="AlphaFoldDB" id="A0A3B0RHX8"/>
<dbReference type="Gene3D" id="4.10.320.10">
    <property type="entry name" value="E3-binding domain"/>
    <property type="match status" value="1"/>
</dbReference>
<keyword evidence="5 8" id="KW-0012">Acyltransferase</keyword>
<proteinExistence type="inferred from homology"/>
<feature type="domain" description="Peripheral subunit-binding (PSBD)" evidence="7">
    <location>
        <begin position="116"/>
        <end position="151"/>
    </location>
</feature>
<dbReference type="Pfam" id="PF00198">
    <property type="entry name" value="2-oxoacid_dh"/>
    <property type="match status" value="1"/>
</dbReference>
<reference evidence="8" key="1">
    <citation type="submission" date="2018-06" db="EMBL/GenBank/DDBJ databases">
        <authorList>
            <person name="Zhirakovskaya E."/>
        </authorList>
    </citation>
    <scope>NUCLEOTIDE SEQUENCE</scope>
</reference>
<dbReference type="Gene3D" id="3.30.559.10">
    <property type="entry name" value="Chloramphenicol acetyltransferase-like domain"/>
    <property type="match status" value="1"/>
</dbReference>
<dbReference type="InterPro" id="IPR003016">
    <property type="entry name" value="2-oxoA_DH_lipoyl-BS"/>
</dbReference>
<dbReference type="InterPro" id="IPR011053">
    <property type="entry name" value="Single_hybrid_motif"/>
</dbReference>
<evidence type="ECO:0000256" key="3">
    <source>
        <dbReference type="ARBA" id="ARBA00022679"/>
    </source>
</evidence>
<sequence>MDIIMPQLGETVEEGTILVWLKKAGDTVSKDDPLFEVETDKVTTEIPASMDGVLTEILVGEDETVPVGTKVAVLTGEGEEVSVSEEEPLKEDVIAEPVQTEVDRKTVPRMEKGAEKLSPAVRRLLAEHNLDINQIKGGGGRITRKDIENYLEDHAGESGVKVVPFNRLRLKTAERMVEAKTTAPHVFQGVEVIFGEIEKLRQVHKSDWKERHGFSLTYLPFIARATCMALKEYGNLNAHLKENRMLIHDRINLGIAVDLGPEGLIVPVIKDAGTKTVTELACEMKDLAERARGKTLKPDELAGATYTISNSGSFGTFFTAPIINLPQVAIMSTDGVVKKPVVVEDAQGDSIVIQPVGVIAQSFDHRAIDGAYSASFLKQVKTLLEQHDWSGEL</sequence>
<organism evidence="8">
    <name type="scientific">hydrothermal vent metagenome</name>
    <dbReference type="NCBI Taxonomy" id="652676"/>
    <lineage>
        <taxon>unclassified sequences</taxon>
        <taxon>metagenomes</taxon>
        <taxon>ecological metagenomes</taxon>
    </lineage>
</organism>
<dbReference type="SUPFAM" id="SSF52777">
    <property type="entry name" value="CoA-dependent acyltransferases"/>
    <property type="match status" value="1"/>
</dbReference>
<dbReference type="Gene3D" id="2.40.50.100">
    <property type="match status" value="1"/>
</dbReference>
<evidence type="ECO:0000259" key="6">
    <source>
        <dbReference type="PROSITE" id="PS50968"/>
    </source>
</evidence>
<dbReference type="InterPro" id="IPR050743">
    <property type="entry name" value="2-oxoacid_DH_E2_comp"/>
</dbReference>
<dbReference type="CDD" id="cd06849">
    <property type="entry name" value="lipoyl_domain"/>
    <property type="match status" value="1"/>
</dbReference>
<dbReference type="GO" id="GO:0005737">
    <property type="term" value="C:cytoplasm"/>
    <property type="evidence" value="ECO:0007669"/>
    <property type="project" value="TreeGrafter"/>
</dbReference>
<dbReference type="InterPro" id="IPR004167">
    <property type="entry name" value="PSBD"/>
</dbReference>
<dbReference type="PANTHER" id="PTHR43178:SF5">
    <property type="entry name" value="LIPOAMIDE ACYLTRANSFERASE COMPONENT OF BRANCHED-CHAIN ALPHA-KETO ACID DEHYDROGENASE COMPLEX, MITOCHONDRIAL"/>
    <property type="match status" value="1"/>
</dbReference>
<dbReference type="PROSITE" id="PS50968">
    <property type="entry name" value="BIOTINYL_LIPOYL"/>
    <property type="match status" value="1"/>
</dbReference>
<evidence type="ECO:0000256" key="4">
    <source>
        <dbReference type="ARBA" id="ARBA00022823"/>
    </source>
</evidence>
<dbReference type="SUPFAM" id="SSF51230">
    <property type="entry name" value="Single hybrid motif"/>
    <property type="match status" value="1"/>
</dbReference>
<dbReference type="PANTHER" id="PTHR43178">
    <property type="entry name" value="DIHYDROLIPOAMIDE ACETYLTRANSFERASE COMPONENT OF PYRUVATE DEHYDROGENASE COMPLEX"/>
    <property type="match status" value="1"/>
</dbReference>
<keyword evidence="8" id="KW-0670">Pyruvate</keyword>
<evidence type="ECO:0000256" key="1">
    <source>
        <dbReference type="ARBA" id="ARBA00001938"/>
    </source>
</evidence>
<dbReference type="GO" id="GO:0004742">
    <property type="term" value="F:dihydrolipoyllysine-residue acetyltransferase activity"/>
    <property type="evidence" value="ECO:0007669"/>
    <property type="project" value="UniProtKB-EC"/>
</dbReference>
<dbReference type="PROSITE" id="PS00189">
    <property type="entry name" value="LIPOYL"/>
    <property type="match status" value="1"/>
</dbReference>
<comment type="cofactor">
    <cofactor evidence="1">
        <name>(R)-lipoate</name>
        <dbReference type="ChEBI" id="CHEBI:83088"/>
    </cofactor>
</comment>